<name>A0A432W2X8_9GAMM</name>
<feature type="transmembrane region" description="Helical" evidence="1">
    <location>
        <begin position="859"/>
        <end position="879"/>
    </location>
</feature>
<reference evidence="3" key="1">
    <citation type="journal article" date="2018" name="Front. Microbiol.">
        <title>Genome-Based Analysis Reveals the Taxonomy and Diversity of the Family Idiomarinaceae.</title>
        <authorList>
            <person name="Liu Y."/>
            <person name="Lai Q."/>
            <person name="Shao Z."/>
        </authorList>
    </citation>
    <scope>NUCLEOTIDE SEQUENCE [LARGE SCALE GENOMIC DNA]</scope>
    <source>
        <strain evidence="3">GBPy7</strain>
    </source>
</reference>
<dbReference type="PRINTS" id="PR00702">
    <property type="entry name" value="ACRIFLAVINRP"/>
</dbReference>
<evidence type="ECO:0000256" key="1">
    <source>
        <dbReference type="SAM" id="Phobius"/>
    </source>
</evidence>
<feature type="transmembrane region" description="Helical" evidence="1">
    <location>
        <begin position="336"/>
        <end position="354"/>
    </location>
</feature>
<dbReference type="Proteomes" id="UP000288395">
    <property type="component" value="Unassembled WGS sequence"/>
</dbReference>
<dbReference type="Pfam" id="PF00873">
    <property type="entry name" value="ACR_tran"/>
    <property type="match status" value="1"/>
</dbReference>
<accession>A0A432W2X8</accession>
<dbReference type="Gene3D" id="3.30.70.1320">
    <property type="entry name" value="Multidrug efflux transporter AcrB pore domain like"/>
    <property type="match status" value="1"/>
</dbReference>
<protein>
    <submittedName>
        <fullName evidence="2">MFS transporter</fullName>
    </submittedName>
</protein>
<dbReference type="PANTHER" id="PTHR32063">
    <property type="match status" value="1"/>
</dbReference>
<dbReference type="Gene3D" id="1.20.1640.10">
    <property type="entry name" value="Multidrug efflux transporter AcrB transmembrane domain"/>
    <property type="match status" value="2"/>
</dbReference>
<dbReference type="InterPro" id="IPR027463">
    <property type="entry name" value="AcrB_DN_DC_subdom"/>
</dbReference>
<keyword evidence="1" id="KW-1133">Transmembrane helix</keyword>
<feature type="transmembrane region" description="Helical" evidence="1">
    <location>
        <begin position="361"/>
        <end position="383"/>
    </location>
</feature>
<keyword evidence="1" id="KW-0472">Membrane</keyword>
<sequence length="1018" mass="112524">MNIARYSIERPTSSWILLLVLLIGGFLALQSLGRLEDPEFTIKQALVITPYPGASAQQVEEEVTVLMENALHELPYIKHITSSSMPGRSQIMVEVRETYRSDALPQIWDELRRKVNDQSRNLPPGAGPAMVQDDFSDVYGVLLALTGDGYSLPALYDHAKYLRRELALVPGVAKVVISGKQQEQVVAEVSRARLANLGIPPERIYNLLSTQNTISNAGRVRLGNDAVRFATSGEFTSVEQLNTLIISNPGAREQIYLGDVANIYRQQEPIPNHMLRFDGEASLWLGVSFTRDVNVVEVGALLRERIYELTYATPVGMELNAIYDQPAEVENSVSGFLNNLAQAVVIVIVALLLTMGMRSGFLIGLVLLLTVLGTFIFMAMAGINLHRVSLGALIIALGMLVDNAIVITEGMLVGVQRGQTRLRAAQNVLRQNAWPLLGATLIAILAFAPIGLSSDATGEFAGSLFWVLLISLSLSWLTALLLIPFLGDRLFRKSVKQAESDNDLYSNPVYAGYRRLLKTALRFRFITMGLMAVLLVVSVFGFTQVKQSFFPSSNTPVFYVDLWYPQGTDIRATAEDMARAEEWLRSQEGITQVAATIGQGAPRFTLPYIVEMQYENYGQLIVRTENTDILPSLMGKTGDYLANAHPDAGSKIRRMEIGPPVKAAIEVRFSGADPDILRQLSAQAQEILNAEPALAYVRDNWRERAKVLRPQFNETHARRVGISKQDVDDLLLANFRGKRVGIYRDGTELLPILVRAPENERVFLEQWQDIQVFSNSLNRYVPMPQVVDAMPLEWEDQIIHRRDRKRTLTVMADPDPLFSGTPAQIFANIAMDISAIELPPGYEMAWGGEHEASGDAKAAVFKTLPLGYLAMFIITVLLFSSVRRAAVIWTTVPLSIIGVTMGLLLTNQAFSFMALLGILSLSGMLIKNGIVLLEQVLTEERSGKSGYQALVDASVSRVRPVGMAAVTTILGMIPLLFDEFFASMAVTIMFGLGFATLLTLIVVPVMYSLIMRKSEYSK</sequence>
<dbReference type="Gene3D" id="3.30.2090.10">
    <property type="entry name" value="Multidrug efflux transporter AcrB TolC docking domain, DN and DC subdomains"/>
    <property type="match status" value="2"/>
</dbReference>
<dbReference type="EMBL" id="PIPJ01000001">
    <property type="protein sequence ID" value="RUO23569.1"/>
    <property type="molecule type" value="Genomic_DNA"/>
</dbReference>
<dbReference type="AlphaFoldDB" id="A0A432W2X8"/>
<dbReference type="GO" id="GO:0042910">
    <property type="term" value="F:xenobiotic transmembrane transporter activity"/>
    <property type="evidence" value="ECO:0007669"/>
    <property type="project" value="TreeGrafter"/>
</dbReference>
<dbReference type="RefSeq" id="WP_126765322.1">
    <property type="nucleotide sequence ID" value="NZ_PIPJ01000001.1"/>
</dbReference>
<feature type="transmembrane region" description="Helical" evidence="1">
    <location>
        <begin position="464"/>
        <end position="486"/>
    </location>
</feature>
<feature type="transmembrane region" description="Helical" evidence="1">
    <location>
        <begin position="912"/>
        <end position="937"/>
    </location>
</feature>
<feature type="transmembrane region" description="Helical" evidence="1">
    <location>
        <begin position="389"/>
        <end position="412"/>
    </location>
</feature>
<keyword evidence="1" id="KW-0812">Transmembrane</keyword>
<keyword evidence="3" id="KW-1185">Reference proteome</keyword>
<gene>
    <name evidence="2" type="ORF">CWE08_02680</name>
</gene>
<dbReference type="Gene3D" id="3.30.70.1440">
    <property type="entry name" value="Multidrug efflux transporter AcrB pore domain"/>
    <property type="match status" value="1"/>
</dbReference>
<dbReference type="PANTHER" id="PTHR32063:SF18">
    <property type="entry name" value="CATION EFFLUX SYSTEM PROTEIN"/>
    <property type="match status" value="1"/>
</dbReference>
<feature type="transmembrane region" description="Helical" evidence="1">
    <location>
        <begin position="983"/>
        <end position="1010"/>
    </location>
</feature>
<evidence type="ECO:0000313" key="2">
    <source>
        <dbReference type="EMBL" id="RUO23569.1"/>
    </source>
</evidence>
<dbReference type="SUPFAM" id="SSF82693">
    <property type="entry name" value="Multidrug efflux transporter AcrB pore domain, PN1, PN2, PC1 and PC2 subdomains"/>
    <property type="match status" value="2"/>
</dbReference>
<dbReference type="Gene3D" id="3.30.70.1430">
    <property type="entry name" value="Multidrug efflux transporter AcrB pore domain"/>
    <property type="match status" value="2"/>
</dbReference>
<feature type="transmembrane region" description="Helical" evidence="1">
    <location>
        <begin position="886"/>
        <end position="906"/>
    </location>
</feature>
<dbReference type="SUPFAM" id="SSF82714">
    <property type="entry name" value="Multidrug efflux transporter AcrB TolC docking domain, DN and DC subdomains"/>
    <property type="match status" value="2"/>
</dbReference>
<feature type="transmembrane region" description="Helical" evidence="1">
    <location>
        <begin position="523"/>
        <end position="542"/>
    </location>
</feature>
<feature type="transmembrane region" description="Helical" evidence="1">
    <location>
        <begin position="958"/>
        <end position="977"/>
    </location>
</feature>
<dbReference type="GO" id="GO:0005886">
    <property type="term" value="C:plasma membrane"/>
    <property type="evidence" value="ECO:0007669"/>
    <property type="project" value="TreeGrafter"/>
</dbReference>
<organism evidence="2 3">
    <name type="scientific">Aliidiomarina iranensis</name>
    <dbReference type="NCBI Taxonomy" id="1434071"/>
    <lineage>
        <taxon>Bacteria</taxon>
        <taxon>Pseudomonadati</taxon>
        <taxon>Pseudomonadota</taxon>
        <taxon>Gammaproteobacteria</taxon>
        <taxon>Alteromonadales</taxon>
        <taxon>Idiomarinaceae</taxon>
        <taxon>Aliidiomarina</taxon>
    </lineage>
</organism>
<feature type="transmembrane region" description="Helical" evidence="1">
    <location>
        <begin position="433"/>
        <end position="452"/>
    </location>
</feature>
<dbReference type="OrthoDB" id="9757940at2"/>
<dbReference type="InterPro" id="IPR001036">
    <property type="entry name" value="Acrflvin-R"/>
</dbReference>
<proteinExistence type="predicted"/>
<evidence type="ECO:0000313" key="3">
    <source>
        <dbReference type="Proteomes" id="UP000288395"/>
    </source>
</evidence>
<comment type="caution">
    <text evidence="2">The sequence shown here is derived from an EMBL/GenBank/DDBJ whole genome shotgun (WGS) entry which is preliminary data.</text>
</comment>
<dbReference type="SUPFAM" id="SSF82866">
    <property type="entry name" value="Multidrug efflux transporter AcrB transmembrane domain"/>
    <property type="match status" value="2"/>
</dbReference>